<dbReference type="RefSeq" id="WP_197439698.1">
    <property type="nucleotide sequence ID" value="NZ_CP036316.1"/>
</dbReference>
<organism evidence="3 4">
    <name type="scientific">Calycomorphotria hydatis</name>
    <dbReference type="NCBI Taxonomy" id="2528027"/>
    <lineage>
        <taxon>Bacteria</taxon>
        <taxon>Pseudomonadati</taxon>
        <taxon>Planctomycetota</taxon>
        <taxon>Planctomycetia</taxon>
        <taxon>Planctomycetales</taxon>
        <taxon>Planctomycetaceae</taxon>
        <taxon>Calycomorphotria</taxon>
    </lineage>
</organism>
<protein>
    <submittedName>
        <fullName evidence="3">Putative diguanylate cyclase YegE</fullName>
        <ecNumber evidence="3">2.7.7.65</ecNumber>
    </submittedName>
</protein>
<dbReference type="CDD" id="cd01949">
    <property type="entry name" value="GGDEF"/>
    <property type="match status" value="1"/>
</dbReference>
<keyword evidence="3" id="KW-0548">Nucleotidyltransferase</keyword>
<keyword evidence="4" id="KW-1185">Reference proteome</keyword>
<dbReference type="PROSITE" id="PS50887">
    <property type="entry name" value="GGDEF"/>
    <property type="match status" value="1"/>
</dbReference>
<proteinExistence type="predicted"/>
<accession>A0A517TD16</accession>
<dbReference type="SUPFAM" id="SSF55073">
    <property type="entry name" value="Nucleotide cyclase"/>
    <property type="match status" value="1"/>
</dbReference>
<dbReference type="EMBL" id="CP036316">
    <property type="protein sequence ID" value="QDT66270.1"/>
    <property type="molecule type" value="Genomic_DNA"/>
</dbReference>
<evidence type="ECO:0000313" key="3">
    <source>
        <dbReference type="EMBL" id="QDT66270.1"/>
    </source>
</evidence>
<dbReference type="EC" id="2.7.7.65" evidence="3"/>
<dbReference type="PANTHER" id="PTHR44757:SF2">
    <property type="entry name" value="BIOFILM ARCHITECTURE MAINTENANCE PROTEIN MBAA"/>
    <property type="match status" value="1"/>
</dbReference>
<keyword evidence="1" id="KW-1133">Transmembrane helix</keyword>
<dbReference type="Proteomes" id="UP000319976">
    <property type="component" value="Chromosome"/>
</dbReference>
<name>A0A517TD16_9PLAN</name>
<dbReference type="KEGG" id="chya:V22_35350"/>
<keyword evidence="1" id="KW-0472">Membrane</keyword>
<keyword evidence="3" id="KW-0808">Transferase</keyword>
<dbReference type="Pfam" id="PF00990">
    <property type="entry name" value="GGDEF"/>
    <property type="match status" value="1"/>
</dbReference>
<dbReference type="GO" id="GO:0052621">
    <property type="term" value="F:diguanylate cyclase activity"/>
    <property type="evidence" value="ECO:0007669"/>
    <property type="project" value="UniProtKB-EC"/>
</dbReference>
<feature type="transmembrane region" description="Helical" evidence="1">
    <location>
        <begin position="14"/>
        <end position="39"/>
    </location>
</feature>
<evidence type="ECO:0000256" key="1">
    <source>
        <dbReference type="SAM" id="Phobius"/>
    </source>
</evidence>
<dbReference type="SMART" id="SM00267">
    <property type="entry name" value="GGDEF"/>
    <property type="match status" value="1"/>
</dbReference>
<dbReference type="AlphaFoldDB" id="A0A517TD16"/>
<dbReference type="NCBIfam" id="TIGR00254">
    <property type="entry name" value="GGDEF"/>
    <property type="match status" value="1"/>
</dbReference>
<dbReference type="InterPro" id="IPR043128">
    <property type="entry name" value="Rev_trsase/Diguanyl_cyclase"/>
</dbReference>
<evidence type="ECO:0000259" key="2">
    <source>
        <dbReference type="PROSITE" id="PS50887"/>
    </source>
</evidence>
<evidence type="ECO:0000313" key="4">
    <source>
        <dbReference type="Proteomes" id="UP000319976"/>
    </source>
</evidence>
<dbReference type="PANTHER" id="PTHR44757">
    <property type="entry name" value="DIGUANYLATE CYCLASE DGCP"/>
    <property type="match status" value="1"/>
</dbReference>
<feature type="domain" description="GGDEF" evidence="2">
    <location>
        <begin position="166"/>
        <end position="300"/>
    </location>
</feature>
<dbReference type="InterPro" id="IPR052155">
    <property type="entry name" value="Biofilm_reg_signaling"/>
</dbReference>
<dbReference type="Gene3D" id="3.30.70.270">
    <property type="match status" value="1"/>
</dbReference>
<reference evidence="3 4" key="1">
    <citation type="submission" date="2019-02" db="EMBL/GenBank/DDBJ databases">
        <title>Deep-cultivation of Planctomycetes and their phenomic and genomic characterization uncovers novel biology.</title>
        <authorList>
            <person name="Wiegand S."/>
            <person name="Jogler M."/>
            <person name="Boedeker C."/>
            <person name="Pinto D."/>
            <person name="Vollmers J."/>
            <person name="Rivas-Marin E."/>
            <person name="Kohn T."/>
            <person name="Peeters S.H."/>
            <person name="Heuer A."/>
            <person name="Rast P."/>
            <person name="Oberbeckmann S."/>
            <person name="Bunk B."/>
            <person name="Jeske O."/>
            <person name="Meyerdierks A."/>
            <person name="Storesund J.E."/>
            <person name="Kallscheuer N."/>
            <person name="Luecker S."/>
            <person name="Lage O.M."/>
            <person name="Pohl T."/>
            <person name="Merkel B.J."/>
            <person name="Hornburger P."/>
            <person name="Mueller R.-W."/>
            <person name="Bruemmer F."/>
            <person name="Labrenz M."/>
            <person name="Spormann A.M."/>
            <person name="Op den Camp H."/>
            <person name="Overmann J."/>
            <person name="Amann R."/>
            <person name="Jetten M.S.M."/>
            <person name="Mascher T."/>
            <person name="Medema M.H."/>
            <person name="Devos D.P."/>
            <person name="Kaster A.-K."/>
            <person name="Ovreas L."/>
            <person name="Rohde M."/>
            <person name="Galperin M.Y."/>
            <person name="Jogler C."/>
        </authorList>
    </citation>
    <scope>NUCLEOTIDE SEQUENCE [LARGE SCALE GENOMIC DNA]</scope>
    <source>
        <strain evidence="3 4">V22</strain>
    </source>
</reference>
<sequence length="320" mass="34585">MPPATSLDPSFANWIVWILCAGGLLSSGLCGFVIGYYAAKRDPLKELQKASESILKLQQLVLSRLVEAKAACDTLATVGSDAMNKSQLTHIENTRNSLWKSLQNLSSACGLAEMPVEPSESETAEPRNVEVEWITETIDEEVDLPDREAFNNNLQLLLDACEEAGGEAGLLLCKIDRFDRLAKRVGEQAASVLLKQAGRVLIRAVREEDLVCRFSDDAFGILFRGVMGSSARQLASAVRDSVRYHAFRVEADGPEILVTASFGFSPCRPHENSDLVLHRAGDALSRSQKRGRNQLHLHNGAIAAHAPATASPPVPAGAGT</sequence>
<gene>
    <name evidence="3" type="primary">yegE</name>
    <name evidence="3" type="ORF">V22_35350</name>
</gene>
<dbReference type="InterPro" id="IPR029787">
    <property type="entry name" value="Nucleotide_cyclase"/>
</dbReference>
<keyword evidence="1" id="KW-0812">Transmembrane</keyword>
<dbReference type="InterPro" id="IPR000160">
    <property type="entry name" value="GGDEF_dom"/>
</dbReference>